<dbReference type="InterPro" id="IPR002514">
    <property type="entry name" value="Transposase_8"/>
</dbReference>
<protein>
    <submittedName>
        <fullName evidence="1">Transposase</fullName>
    </submittedName>
</protein>
<evidence type="ECO:0000313" key="1">
    <source>
        <dbReference type="EMBL" id="TRL27764.1"/>
    </source>
</evidence>
<dbReference type="RefSeq" id="WP_142864289.1">
    <property type="nucleotide sequence ID" value="NZ_VJMF01000087.1"/>
</dbReference>
<accession>A0A549SEX8</accession>
<dbReference type="InterPro" id="IPR010921">
    <property type="entry name" value="Trp_repressor/repl_initiator"/>
</dbReference>
<dbReference type="SUPFAM" id="SSF51412">
    <property type="entry name" value="Inosine monophosphate dehydrogenase (IMPDH)"/>
    <property type="match status" value="1"/>
</dbReference>
<dbReference type="Proteomes" id="UP000316781">
    <property type="component" value="Unassembled WGS sequence"/>
</dbReference>
<name>A0A549SEX8_METSR</name>
<dbReference type="PANTHER" id="PTHR32332:SF20">
    <property type="entry name" value="2-NITROPROPANE DIOXYGENASE-LIKE PROTEIN"/>
    <property type="match status" value="1"/>
</dbReference>
<dbReference type="SUPFAM" id="SSF48295">
    <property type="entry name" value="TrpR-like"/>
    <property type="match status" value="1"/>
</dbReference>
<dbReference type="Pfam" id="PF03060">
    <property type="entry name" value="NMO"/>
    <property type="match status" value="1"/>
</dbReference>
<dbReference type="AlphaFoldDB" id="A0A549SEX8"/>
<gene>
    <name evidence="1" type="ORF">FM996_18755</name>
</gene>
<dbReference type="NCBIfam" id="NF047595">
    <property type="entry name" value="IS66_ISRel24_TnpA"/>
    <property type="match status" value="1"/>
</dbReference>
<comment type="caution">
    <text evidence="1">The sequence shown here is derived from an EMBL/GenBank/DDBJ whole genome shotgun (WGS) entry which is preliminary data.</text>
</comment>
<dbReference type="PANTHER" id="PTHR32332">
    <property type="entry name" value="2-NITROPROPANE DIOXYGENASE"/>
    <property type="match status" value="1"/>
</dbReference>
<evidence type="ECO:0000313" key="2">
    <source>
        <dbReference type="Proteomes" id="UP000316781"/>
    </source>
</evidence>
<dbReference type="Gene3D" id="3.20.20.70">
    <property type="entry name" value="Aldolase class I"/>
    <property type="match status" value="1"/>
</dbReference>
<dbReference type="Pfam" id="PF01527">
    <property type="entry name" value="HTH_Tnp_1"/>
    <property type="match status" value="1"/>
</dbReference>
<dbReference type="GO" id="GO:0006313">
    <property type="term" value="P:DNA transposition"/>
    <property type="evidence" value="ECO:0007669"/>
    <property type="project" value="InterPro"/>
</dbReference>
<sequence>MSRNDDGPPALERKRRSWAMDEKRRIVDESLEEGASIAEVARRRDLNTNQLFTWRRQFGVVLAAPQELTPILPVTITPDSGTEYSSPGSTGQMEIVLAEGDRIIVWADGRGVAASFMLGAAGVEVGSRFLVAEECPIHANYKNAIVAAAEGDTVPF</sequence>
<dbReference type="GO" id="GO:0004803">
    <property type="term" value="F:transposase activity"/>
    <property type="evidence" value="ECO:0007669"/>
    <property type="project" value="InterPro"/>
</dbReference>
<dbReference type="EMBL" id="VJMF01000087">
    <property type="protein sequence ID" value="TRL27764.1"/>
    <property type="molecule type" value="Genomic_DNA"/>
</dbReference>
<dbReference type="InterPro" id="IPR013785">
    <property type="entry name" value="Aldolase_TIM"/>
</dbReference>
<proteinExistence type="predicted"/>
<dbReference type="GO" id="GO:0043565">
    <property type="term" value="F:sequence-specific DNA binding"/>
    <property type="evidence" value="ECO:0007669"/>
    <property type="project" value="InterPro"/>
</dbReference>
<reference evidence="1 2" key="1">
    <citation type="submission" date="2019-07" db="EMBL/GenBank/DDBJ databases">
        <title>Ln-dependent methylotrophs.</title>
        <authorList>
            <person name="Tani A."/>
        </authorList>
    </citation>
    <scope>NUCLEOTIDE SEQUENCE [LARGE SCALE GENOMIC DNA]</scope>
    <source>
        <strain evidence="1 2">SM89A</strain>
    </source>
</reference>
<organism evidence="1 2">
    <name type="scientific">Methylosinus sporium</name>
    <dbReference type="NCBI Taxonomy" id="428"/>
    <lineage>
        <taxon>Bacteria</taxon>
        <taxon>Pseudomonadati</taxon>
        <taxon>Pseudomonadota</taxon>
        <taxon>Alphaproteobacteria</taxon>
        <taxon>Hyphomicrobiales</taxon>
        <taxon>Methylocystaceae</taxon>
        <taxon>Methylosinus</taxon>
    </lineage>
</organism>